<evidence type="ECO:0000256" key="1">
    <source>
        <dbReference type="SAM" id="MobiDB-lite"/>
    </source>
</evidence>
<sequence length="851" mass="85335">NVTLEGGIARGENMTVSSAGSAATASNTLNVNGGLGYKAFKKLQEAGIDNNTSVIVTPDSSDLQDMGFSTSGDWTFNASTVGAAAEGKKGTWGLTFNNVSANTTGNISLTGMNMTNSSLTGGNVSLNGGGNTGLTVKNTTLNATSGNVSLNTTNGTLTVSNVNLSSVGGTTLSGTSLDNGTGVKLSGAVNVTQGNLTVNGTVNRTGETNVRGIDARDATINVSGNDAVLNMTGKVASDSGNGSVNVVGLDLSGNSTLNAHTANLTGISNKNGYGFLLNSTLQGGLTTSGSLNLSSKGSGEGVSNQIGSRVKADVVKHMIEQNVSIGSYTDTTITNLYNQANFTQWIQAGNGNLTKDFGDFGLKFSGINISAGSINLTGTSFTNSNLTASSGDLTINNKVGTLGLSNTSLNASAGNISLTGGSISLTGGQDVTAGKNITLNASKGGVNITGPKGDMKDITSASGNISINGNSVGFNRDGVLMSNVMLNASKGKINVTGVSDGSDYFLKGGVKFTDTVNLTSQSNTINGTHQQGSSDANFAGVVIYTGNYHFNGNTTINAVSDGYAGLAFNAPSYDQKGINVTFSDGNSVIHAVNKEEGDKVNIGGIAFDAWTNKKTVVNVTTTNGKLDISGEAKTREGIVSTSLLGVILSPDEISRGSGFVFTGDGDVNVKGISESSTGVDMRLFDNTGMTGKFTITGESKTGNGVAVPQFGNISLVNATITGSSESGAGILMNAGDKYIKKINLNGNTLIGTSASGAGIDIHGNNVSITNGTLNGTSGGNGAGVHLSGGSNYTVSNATISGQSVGGDAVGVDGNLTMKDSTLSGNTVDGNGVSVSGNVNTTNTTVTGNATG</sequence>
<evidence type="ECO:0008006" key="3">
    <source>
        <dbReference type="Google" id="ProtNLM"/>
    </source>
</evidence>
<accession>A0A701Y2V7</accession>
<dbReference type="SUPFAM" id="SSF51126">
    <property type="entry name" value="Pectin lyase-like"/>
    <property type="match status" value="1"/>
</dbReference>
<dbReference type="SMART" id="SM00710">
    <property type="entry name" value="PbH1"/>
    <property type="match status" value="9"/>
</dbReference>
<dbReference type="EMBL" id="DAAMGE010000080">
    <property type="protein sequence ID" value="HAC6544588.1"/>
    <property type="molecule type" value="Genomic_DNA"/>
</dbReference>
<reference evidence="2" key="2">
    <citation type="submission" date="2018-07" db="EMBL/GenBank/DDBJ databases">
        <authorList>
            <consortium name="NCBI Pathogen Detection Project"/>
        </authorList>
    </citation>
    <scope>NUCLEOTIDE SEQUENCE</scope>
    <source>
        <strain evidence="2">3749-68</strain>
    </source>
</reference>
<comment type="caution">
    <text evidence="2">The sequence shown here is derived from an EMBL/GenBank/DDBJ whole genome shotgun (WGS) entry which is preliminary data.</text>
</comment>
<reference evidence="2" key="1">
    <citation type="journal article" date="2018" name="Genome Biol.">
        <title>SKESA: strategic k-mer extension for scrupulous assemblies.</title>
        <authorList>
            <person name="Souvorov A."/>
            <person name="Agarwala R."/>
            <person name="Lipman D.J."/>
        </authorList>
    </citation>
    <scope>NUCLEOTIDE SEQUENCE</scope>
    <source>
        <strain evidence="2">3749-68</strain>
    </source>
</reference>
<protein>
    <recommendedName>
        <fullName evidence="3">S-layer family protein</fullName>
    </recommendedName>
</protein>
<proteinExistence type="predicted"/>
<dbReference type="InterPro" id="IPR006626">
    <property type="entry name" value="PbH1"/>
</dbReference>
<gene>
    <name evidence="2" type="ORF">G0B47_26030</name>
</gene>
<feature type="region of interest" description="Disordered" evidence="1">
    <location>
        <begin position="826"/>
        <end position="851"/>
    </location>
</feature>
<dbReference type="AlphaFoldDB" id="A0A701Y2V7"/>
<feature type="non-terminal residue" evidence="2">
    <location>
        <position position="851"/>
    </location>
</feature>
<dbReference type="InterPro" id="IPR011050">
    <property type="entry name" value="Pectin_lyase_fold/virulence"/>
</dbReference>
<feature type="non-terminal residue" evidence="2">
    <location>
        <position position="1"/>
    </location>
</feature>
<organism evidence="2">
    <name type="scientific">Salmonella enterica subsp. salamae serovar 48:d:z6</name>
    <dbReference type="NCBI Taxonomy" id="1151170"/>
    <lineage>
        <taxon>Bacteria</taxon>
        <taxon>Pseudomonadati</taxon>
        <taxon>Pseudomonadota</taxon>
        <taxon>Gammaproteobacteria</taxon>
        <taxon>Enterobacterales</taxon>
        <taxon>Enterobacteriaceae</taxon>
        <taxon>Salmonella</taxon>
    </lineage>
</organism>
<name>A0A701Y2V7_SALER</name>
<evidence type="ECO:0000313" key="2">
    <source>
        <dbReference type="EMBL" id="HAC6544588.1"/>
    </source>
</evidence>